<feature type="domain" description="NlpC/P60" evidence="7">
    <location>
        <begin position="51"/>
        <end position="191"/>
    </location>
</feature>
<dbReference type="InterPro" id="IPR000064">
    <property type="entry name" value="NLP_P60_dom"/>
</dbReference>
<dbReference type="PROSITE" id="PS51257">
    <property type="entry name" value="PROKAR_LIPOPROTEIN"/>
    <property type="match status" value="1"/>
</dbReference>
<evidence type="ECO:0000259" key="7">
    <source>
        <dbReference type="PROSITE" id="PS51935"/>
    </source>
</evidence>
<dbReference type="PROSITE" id="PS51935">
    <property type="entry name" value="NLPC_P60"/>
    <property type="match status" value="1"/>
</dbReference>
<keyword evidence="2" id="KW-0645">Protease</keyword>
<keyword evidence="5" id="KW-0788">Thiol protease</keyword>
<gene>
    <name evidence="8" type="ORF">HWQ67_02140</name>
</gene>
<dbReference type="InterPro" id="IPR052062">
    <property type="entry name" value="Murein_DD/LD_carboxypeptidase"/>
</dbReference>
<keyword evidence="4" id="KW-0378">Hydrolase</keyword>
<evidence type="ECO:0000256" key="4">
    <source>
        <dbReference type="ARBA" id="ARBA00022801"/>
    </source>
</evidence>
<dbReference type="InterPro" id="IPR038765">
    <property type="entry name" value="Papain-like_cys_pep_sf"/>
</dbReference>
<dbReference type="Proteomes" id="UP001196980">
    <property type="component" value="Unassembled WGS sequence"/>
</dbReference>
<evidence type="ECO:0000313" key="9">
    <source>
        <dbReference type="Proteomes" id="UP001196980"/>
    </source>
</evidence>
<accession>A0ABS6RUW3</accession>
<evidence type="ECO:0000313" key="8">
    <source>
        <dbReference type="EMBL" id="MBV6340376.1"/>
    </source>
</evidence>
<name>A0ABS6RUW3_9BACT</name>
<evidence type="ECO:0000256" key="5">
    <source>
        <dbReference type="ARBA" id="ARBA00022807"/>
    </source>
</evidence>
<comment type="caution">
    <text evidence="8">The sequence shown here is derived from an EMBL/GenBank/DDBJ whole genome shotgun (WGS) entry which is preliminary data.</text>
</comment>
<sequence length="205" mass="24039">MRRVLIFTLLIFAFGCTKKTIVREDISRPPVPREDIPQHTQQPTPTPKSPYDVLQDNIPHISSSFLGAKYKFGANPDDDPSYTDCSHLICAVIRKSLAESDYEFKPYYFSTDKIYDSTYQIEKDDVKPGDIIFFKDTKRNLRHLGVVNKTARDNISFIHASSQAGVIERSTNSESWFYYWQYRFDSFRRWKDEVFARKKYSMNSE</sequence>
<protein>
    <submittedName>
        <fullName evidence="8">C40 family peptidase</fullName>
    </submittedName>
</protein>
<evidence type="ECO:0000256" key="2">
    <source>
        <dbReference type="ARBA" id="ARBA00022670"/>
    </source>
</evidence>
<organism evidence="8 9">
    <name type="scientific">Candidatus Magnetobacterium casense</name>
    <dbReference type="NCBI Taxonomy" id="1455061"/>
    <lineage>
        <taxon>Bacteria</taxon>
        <taxon>Pseudomonadati</taxon>
        <taxon>Nitrospirota</taxon>
        <taxon>Thermodesulfovibrionia</taxon>
        <taxon>Thermodesulfovibrionales</taxon>
        <taxon>Candidatus Magnetobacteriaceae</taxon>
        <taxon>Candidatus Magnetobacterium</taxon>
    </lineage>
</organism>
<reference evidence="8 9" key="1">
    <citation type="journal article" date="2020" name="J Geophys Res Biogeosci">
        <title>Magnetotaxis as an Adaptation to Enable Bacterial Shuttling of Microbial Sulfur and Sulfur Cycling Across Aquatic Oxic#Anoxic Interfaces.</title>
        <authorList>
            <person name="Li J."/>
            <person name="Liu P."/>
            <person name="Wang J."/>
            <person name="Roberts A.P."/>
            <person name="Pan Y."/>
        </authorList>
    </citation>
    <scope>NUCLEOTIDE SEQUENCE [LARGE SCALE GENOMIC DNA]</scope>
    <source>
        <strain evidence="8 9">MYR-1_YQ</strain>
    </source>
</reference>
<keyword evidence="3" id="KW-0732">Signal</keyword>
<comment type="similarity">
    <text evidence="1">Belongs to the peptidase C40 family.</text>
</comment>
<keyword evidence="9" id="KW-1185">Reference proteome</keyword>
<dbReference type="PANTHER" id="PTHR47360:SF1">
    <property type="entry name" value="ENDOPEPTIDASE NLPC-RELATED"/>
    <property type="match status" value="1"/>
</dbReference>
<dbReference type="Pfam" id="PF00877">
    <property type="entry name" value="NLPC_P60"/>
    <property type="match status" value="1"/>
</dbReference>
<dbReference type="Gene3D" id="3.90.1720.10">
    <property type="entry name" value="endopeptidase domain like (from Nostoc punctiforme)"/>
    <property type="match status" value="1"/>
</dbReference>
<evidence type="ECO:0000256" key="1">
    <source>
        <dbReference type="ARBA" id="ARBA00007074"/>
    </source>
</evidence>
<dbReference type="SUPFAM" id="SSF54001">
    <property type="entry name" value="Cysteine proteinases"/>
    <property type="match status" value="1"/>
</dbReference>
<proteinExistence type="inferred from homology"/>
<dbReference type="EMBL" id="JABXWD010000020">
    <property type="protein sequence ID" value="MBV6340376.1"/>
    <property type="molecule type" value="Genomic_DNA"/>
</dbReference>
<evidence type="ECO:0000256" key="3">
    <source>
        <dbReference type="ARBA" id="ARBA00022729"/>
    </source>
</evidence>
<evidence type="ECO:0000256" key="6">
    <source>
        <dbReference type="SAM" id="MobiDB-lite"/>
    </source>
</evidence>
<dbReference type="PANTHER" id="PTHR47360">
    <property type="entry name" value="MUREIN DD-ENDOPEPTIDASE MEPS/MUREIN LD-CARBOXYPEPTIDASE"/>
    <property type="match status" value="1"/>
</dbReference>
<feature type="region of interest" description="Disordered" evidence="6">
    <location>
        <begin position="27"/>
        <end position="49"/>
    </location>
</feature>
<feature type="compositionally biased region" description="Basic and acidic residues" evidence="6">
    <location>
        <begin position="27"/>
        <end position="37"/>
    </location>
</feature>